<feature type="domain" description="RRM" evidence="3">
    <location>
        <begin position="1"/>
        <end position="65"/>
    </location>
</feature>
<dbReference type="SUPFAM" id="SSF54928">
    <property type="entry name" value="RNA-binding domain, RBD"/>
    <property type="match status" value="1"/>
</dbReference>
<name>A0A5B7K8B6_PORTR</name>
<keyword evidence="5" id="KW-1185">Reference proteome</keyword>
<evidence type="ECO:0000256" key="1">
    <source>
        <dbReference type="ARBA" id="ARBA00022884"/>
    </source>
</evidence>
<dbReference type="Pfam" id="PF00076">
    <property type="entry name" value="RRM_1"/>
    <property type="match status" value="1"/>
</dbReference>
<dbReference type="InterPro" id="IPR035979">
    <property type="entry name" value="RBD_domain_sf"/>
</dbReference>
<keyword evidence="1 2" id="KW-0694">RNA-binding</keyword>
<sequence>MELFGRYGPLASIKIMWPRTDDERNRGRNCGFVAFMNRKDGERALSSLNGKDIDGFEMKLGWGKAVPIPLHPIYIPPALVELTLPPPPSGLPFNAQPDKRDKDKVSRDASYVKYIYFSFPQAHTSVMKCFGPLWPSTLEFGVFLGVFFLCSVQVRLPT</sequence>
<evidence type="ECO:0000313" key="5">
    <source>
        <dbReference type="Proteomes" id="UP000324222"/>
    </source>
</evidence>
<dbReference type="Gene3D" id="3.30.70.330">
    <property type="match status" value="1"/>
</dbReference>
<dbReference type="PANTHER" id="PTHR23140:SF0">
    <property type="entry name" value="U2 SNRNP-ASSOCIATED SURP MOTIF-CONTAINING PROTEIN"/>
    <property type="match status" value="1"/>
</dbReference>
<gene>
    <name evidence="4" type="primary">U2SURP_1</name>
    <name evidence="4" type="ORF">E2C01_096472</name>
</gene>
<dbReference type="AlphaFoldDB" id="A0A5B7K8B6"/>
<protein>
    <submittedName>
        <fullName evidence="4">U2 snRNP-associated SURP motif-containing protein</fullName>
    </submittedName>
</protein>
<dbReference type="GO" id="GO:0005634">
    <property type="term" value="C:nucleus"/>
    <property type="evidence" value="ECO:0007669"/>
    <property type="project" value="TreeGrafter"/>
</dbReference>
<dbReference type="Proteomes" id="UP000324222">
    <property type="component" value="Unassembled WGS sequence"/>
</dbReference>
<dbReference type="EMBL" id="VSRR010125131">
    <property type="protein sequence ID" value="MPD00965.1"/>
    <property type="molecule type" value="Genomic_DNA"/>
</dbReference>
<dbReference type="PROSITE" id="PS50102">
    <property type="entry name" value="RRM"/>
    <property type="match status" value="1"/>
</dbReference>
<accession>A0A5B7K8B6</accession>
<reference evidence="4 5" key="1">
    <citation type="submission" date="2019-05" db="EMBL/GenBank/DDBJ databases">
        <title>Another draft genome of Portunus trituberculatus and its Hox gene families provides insights of decapod evolution.</title>
        <authorList>
            <person name="Jeong J.-H."/>
            <person name="Song I."/>
            <person name="Kim S."/>
            <person name="Choi T."/>
            <person name="Kim D."/>
            <person name="Ryu S."/>
            <person name="Kim W."/>
        </authorList>
    </citation>
    <scope>NUCLEOTIDE SEQUENCE [LARGE SCALE GENOMIC DNA]</scope>
    <source>
        <tissue evidence="4">Muscle</tissue>
    </source>
</reference>
<dbReference type="InterPro" id="IPR012677">
    <property type="entry name" value="Nucleotide-bd_a/b_plait_sf"/>
</dbReference>
<dbReference type="GO" id="GO:0003723">
    <property type="term" value="F:RNA binding"/>
    <property type="evidence" value="ECO:0007669"/>
    <property type="project" value="UniProtKB-UniRule"/>
</dbReference>
<dbReference type="InterPro" id="IPR051485">
    <property type="entry name" value="SR-CTD_assoc_factor"/>
</dbReference>
<evidence type="ECO:0000256" key="2">
    <source>
        <dbReference type="PROSITE-ProRule" id="PRU00176"/>
    </source>
</evidence>
<organism evidence="4 5">
    <name type="scientific">Portunus trituberculatus</name>
    <name type="common">Swimming crab</name>
    <name type="synonym">Neptunus trituberculatus</name>
    <dbReference type="NCBI Taxonomy" id="210409"/>
    <lineage>
        <taxon>Eukaryota</taxon>
        <taxon>Metazoa</taxon>
        <taxon>Ecdysozoa</taxon>
        <taxon>Arthropoda</taxon>
        <taxon>Crustacea</taxon>
        <taxon>Multicrustacea</taxon>
        <taxon>Malacostraca</taxon>
        <taxon>Eumalacostraca</taxon>
        <taxon>Eucarida</taxon>
        <taxon>Decapoda</taxon>
        <taxon>Pleocyemata</taxon>
        <taxon>Brachyura</taxon>
        <taxon>Eubrachyura</taxon>
        <taxon>Portunoidea</taxon>
        <taxon>Portunidae</taxon>
        <taxon>Portuninae</taxon>
        <taxon>Portunus</taxon>
    </lineage>
</organism>
<comment type="caution">
    <text evidence="4">The sequence shown here is derived from an EMBL/GenBank/DDBJ whole genome shotgun (WGS) entry which is preliminary data.</text>
</comment>
<dbReference type="PANTHER" id="PTHR23140">
    <property type="entry name" value="RNA PROCESSING PROTEIN LD23810P"/>
    <property type="match status" value="1"/>
</dbReference>
<evidence type="ECO:0000313" key="4">
    <source>
        <dbReference type="EMBL" id="MPD00965.1"/>
    </source>
</evidence>
<evidence type="ECO:0000259" key="3">
    <source>
        <dbReference type="PROSITE" id="PS50102"/>
    </source>
</evidence>
<dbReference type="InterPro" id="IPR000504">
    <property type="entry name" value="RRM_dom"/>
</dbReference>
<dbReference type="OrthoDB" id="377209at2759"/>
<proteinExistence type="predicted"/>